<reference evidence="4" key="1">
    <citation type="submission" date="2018-11" db="EMBL/GenBank/DDBJ databases">
        <authorList>
            <consortium name="Pathogen Informatics"/>
        </authorList>
    </citation>
    <scope>NUCLEOTIDE SEQUENCE</scope>
</reference>
<dbReference type="AlphaFoldDB" id="A0A3S5BLU9"/>
<dbReference type="OrthoDB" id="275996at2759"/>
<feature type="domain" description="FAM91 C-terminal" evidence="3">
    <location>
        <begin position="127"/>
        <end position="363"/>
    </location>
</feature>
<organism evidence="4 5">
    <name type="scientific">Protopolystoma xenopodis</name>
    <dbReference type="NCBI Taxonomy" id="117903"/>
    <lineage>
        <taxon>Eukaryota</taxon>
        <taxon>Metazoa</taxon>
        <taxon>Spiralia</taxon>
        <taxon>Lophotrochozoa</taxon>
        <taxon>Platyhelminthes</taxon>
        <taxon>Monogenea</taxon>
        <taxon>Polyopisthocotylea</taxon>
        <taxon>Polystomatidea</taxon>
        <taxon>Polystomatidae</taxon>
        <taxon>Protopolystoma</taxon>
    </lineage>
</organism>
<dbReference type="InterPro" id="IPR039199">
    <property type="entry name" value="FAM91"/>
</dbReference>
<name>A0A3S5BLU9_9PLAT</name>
<accession>A0A3S5BLU9</accession>
<dbReference type="Pfam" id="PF14647">
    <property type="entry name" value="FAM91_N"/>
    <property type="match status" value="1"/>
</dbReference>
<dbReference type="Pfam" id="PF14648">
    <property type="entry name" value="FAM91_C"/>
    <property type="match status" value="1"/>
</dbReference>
<dbReference type="PANTHER" id="PTHR28441">
    <property type="entry name" value="PROTEIN FAM91A1"/>
    <property type="match status" value="1"/>
</dbReference>
<protein>
    <recommendedName>
        <fullName evidence="6">FAM91 N-terminal domain-containing protein</fullName>
    </recommendedName>
</protein>
<comment type="similarity">
    <text evidence="1">Belongs to the FAM91 family.</text>
</comment>
<sequence>MAVKDCDMDTLLSLHRRGLIYFDVPVSESDRISVPTLDGFVMNRITGDSCETLLYKIFVSVDERTTVSELASDLLVNIDLVRQAISVFLRLGFACKRNSQSIDSELNAISTDGLGNPLQMETEDLSKKKIAILFDSTLAAYLMMGNLSSGLKRHAVTMFEVGKLTDENLESFLTELDNLTDVGEGEAQIYYEHAVNLRAMLRFFRHLLSNSGSNNMFNGLDLLRCGSLLSLEPETRLRILKKNYGLLISLAPITYEDQQAANYQWPPHFGPPIPEANSPWFRLFIAYLAFERRSNFMDIPPCLILSRGSRLNTIPTCMLPYSLFSFIAWGHDPTIIESANLLSVVNDALVASPVFIQVSGSFRLESSYFFYLIVSIIVICFSDNV</sequence>
<evidence type="ECO:0000259" key="2">
    <source>
        <dbReference type="Pfam" id="PF14647"/>
    </source>
</evidence>
<feature type="domain" description="FAM91 N-terminal" evidence="2">
    <location>
        <begin position="5"/>
        <end position="104"/>
    </location>
</feature>
<evidence type="ECO:0000313" key="5">
    <source>
        <dbReference type="Proteomes" id="UP000784294"/>
    </source>
</evidence>
<evidence type="ECO:0008006" key="6">
    <source>
        <dbReference type="Google" id="ProtNLM"/>
    </source>
</evidence>
<dbReference type="InterPro" id="IPR028091">
    <property type="entry name" value="FAM91_N_dom"/>
</dbReference>
<evidence type="ECO:0000313" key="4">
    <source>
        <dbReference type="EMBL" id="VEL29605.1"/>
    </source>
</evidence>
<evidence type="ECO:0000259" key="3">
    <source>
        <dbReference type="Pfam" id="PF14648"/>
    </source>
</evidence>
<dbReference type="InterPro" id="IPR028097">
    <property type="entry name" value="FAM91_C_dom"/>
</dbReference>
<dbReference type="PANTHER" id="PTHR28441:SF2">
    <property type="entry name" value="PROTEIN FAM91A1"/>
    <property type="match status" value="1"/>
</dbReference>
<comment type="caution">
    <text evidence="4">The sequence shown here is derived from an EMBL/GenBank/DDBJ whole genome shotgun (WGS) entry which is preliminary data.</text>
</comment>
<gene>
    <name evidence="4" type="ORF">PXEA_LOCUS23045</name>
</gene>
<evidence type="ECO:0000256" key="1">
    <source>
        <dbReference type="ARBA" id="ARBA00010319"/>
    </source>
</evidence>
<proteinExistence type="inferred from homology"/>
<dbReference type="Proteomes" id="UP000784294">
    <property type="component" value="Unassembled WGS sequence"/>
</dbReference>
<keyword evidence="5" id="KW-1185">Reference proteome</keyword>
<dbReference type="EMBL" id="CAAALY010104646">
    <property type="protein sequence ID" value="VEL29605.1"/>
    <property type="molecule type" value="Genomic_DNA"/>
</dbReference>